<proteinExistence type="predicted"/>
<protein>
    <submittedName>
        <fullName evidence="1">Uncharacterized protein</fullName>
    </submittedName>
</protein>
<keyword evidence="2" id="KW-1185">Reference proteome</keyword>
<evidence type="ECO:0000313" key="2">
    <source>
        <dbReference type="Proteomes" id="UP000790709"/>
    </source>
</evidence>
<dbReference type="Proteomes" id="UP000790709">
    <property type="component" value="Unassembled WGS sequence"/>
</dbReference>
<name>A0ACB8BT89_9AGAM</name>
<gene>
    <name evidence="1" type="ORF">BV22DRAFT_1126218</name>
</gene>
<evidence type="ECO:0000313" key="1">
    <source>
        <dbReference type="EMBL" id="KAH7928859.1"/>
    </source>
</evidence>
<reference evidence="1" key="1">
    <citation type="journal article" date="2021" name="New Phytol.">
        <title>Evolutionary innovations through gain and loss of genes in the ectomycorrhizal Boletales.</title>
        <authorList>
            <person name="Wu G."/>
            <person name="Miyauchi S."/>
            <person name="Morin E."/>
            <person name="Kuo A."/>
            <person name="Drula E."/>
            <person name="Varga T."/>
            <person name="Kohler A."/>
            <person name="Feng B."/>
            <person name="Cao Y."/>
            <person name="Lipzen A."/>
            <person name="Daum C."/>
            <person name="Hundley H."/>
            <person name="Pangilinan J."/>
            <person name="Johnson J."/>
            <person name="Barry K."/>
            <person name="LaButti K."/>
            <person name="Ng V."/>
            <person name="Ahrendt S."/>
            <person name="Min B."/>
            <person name="Choi I.G."/>
            <person name="Park H."/>
            <person name="Plett J.M."/>
            <person name="Magnuson J."/>
            <person name="Spatafora J.W."/>
            <person name="Nagy L.G."/>
            <person name="Henrissat B."/>
            <person name="Grigoriev I.V."/>
            <person name="Yang Z.L."/>
            <person name="Xu J."/>
            <person name="Martin F.M."/>
        </authorList>
    </citation>
    <scope>NUCLEOTIDE SEQUENCE</scope>
    <source>
        <strain evidence="1">KUC20120723A-06</strain>
    </source>
</reference>
<comment type="caution">
    <text evidence="1">The sequence shown here is derived from an EMBL/GenBank/DDBJ whole genome shotgun (WGS) entry which is preliminary data.</text>
</comment>
<organism evidence="1 2">
    <name type="scientific">Leucogyrophana mollusca</name>
    <dbReference type="NCBI Taxonomy" id="85980"/>
    <lineage>
        <taxon>Eukaryota</taxon>
        <taxon>Fungi</taxon>
        <taxon>Dikarya</taxon>
        <taxon>Basidiomycota</taxon>
        <taxon>Agaricomycotina</taxon>
        <taxon>Agaricomycetes</taxon>
        <taxon>Agaricomycetidae</taxon>
        <taxon>Boletales</taxon>
        <taxon>Boletales incertae sedis</taxon>
        <taxon>Leucogyrophana</taxon>
    </lineage>
</organism>
<dbReference type="EMBL" id="MU266348">
    <property type="protein sequence ID" value="KAH7928859.1"/>
    <property type="molecule type" value="Genomic_DNA"/>
</dbReference>
<accession>A0ACB8BT89</accession>
<sequence>MSSLYFLIRYPGLTVGIVNALWGNIINKSTSVSFSLNCDINSDRLNLDADFIRVVYCIVLWASQVVMSLRICAIHNRSKMIFGVLSAFFLINVASSIMIILFYSHPLGGGFVTQYTVLGASYCTENAPLYNYYEYLLIPRVWFDVLLLILAIAPLIRSAVNMHRALGKWKPNVYLKELVRESVLYFALNLACALVSLIISLKGYPSWSDYLGIAVSGTVPFMLAPRLILSLRHFHAQGYSGAVHSGIPPREGSLTITHEHHKMHFVRPSSCAIPDEDGVILQSG</sequence>